<keyword evidence="5" id="KW-0804">Transcription</keyword>
<dbReference type="PANTHER" id="PTHR16223">
    <property type="entry name" value="TRANSCRIPTION FACTOR BHLH83-RELATED"/>
    <property type="match status" value="1"/>
</dbReference>
<sequence length="420" mass="46182">MSVFVAMGEEFQAGICGGNWWNPTKSGVSVNSCSSPCSTALNDIGSFGWANEARSSCEDTTASVSDNSMVFQHTQKPQAPDSVMDSTLQMMGFGPSSLTMDWHQTLLRGSGRAADTNFHSMLQVQDDLSSRPNFQADTGSFSGGGEDFSLNSSQGMPTGSFPSYALQGLFDPPETQLHQHHRSINNPSPNYRINTGEFMSPPSLSWPKFSAFLKSSPPKQQQQQLHFTNNAPFWNASAAAMDDGRSAFFSSQQSQFLTPTFEEKPNWSNITTTKSGTEDVRDSGSVVKKSSNEPAYKRPRIETPSPLPTFKVRKEKLGDRITALQQMVSPFGKTDTASVLYEAIEYIKFLHDQVSVLSTPYMKNGAPIQHQQSFDKSKEEGPKQDLRSRGLCLVPISSTFPVTNETAADLWHPTFGGTYR</sequence>
<dbReference type="InterPro" id="IPR045239">
    <property type="entry name" value="bHLH95_bHLH"/>
</dbReference>
<keyword evidence="3" id="KW-0805">Transcription regulation</keyword>
<evidence type="ECO:0000256" key="3">
    <source>
        <dbReference type="ARBA" id="ARBA00023015"/>
    </source>
</evidence>
<evidence type="ECO:0000259" key="8">
    <source>
        <dbReference type="PROSITE" id="PS50888"/>
    </source>
</evidence>
<evidence type="ECO:0000313" key="10">
    <source>
        <dbReference type="Proteomes" id="UP001141806"/>
    </source>
</evidence>
<dbReference type="PANTHER" id="PTHR16223:SF238">
    <property type="entry name" value="TRANSCRIPTION FACTOR BHLH114"/>
    <property type="match status" value="1"/>
</dbReference>
<dbReference type="SUPFAM" id="SSF47459">
    <property type="entry name" value="HLH, helix-loop-helix DNA-binding domain"/>
    <property type="match status" value="1"/>
</dbReference>
<dbReference type="Proteomes" id="UP001141806">
    <property type="component" value="Unassembled WGS sequence"/>
</dbReference>
<evidence type="ECO:0000256" key="2">
    <source>
        <dbReference type="ARBA" id="ARBA00011738"/>
    </source>
</evidence>
<dbReference type="EMBL" id="JAMYWD010000003">
    <property type="protein sequence ID" value="KAJ4975130.1"/>
    <property type="molecule type" value="Genomic_DNA"/>
</dbReference>
<dbReference type="GO" id="GO:0000981">
    <property type="term" value="F:DNA-binding transcription factor activity, RNA polymerase II-specific"/>
    <property type="evidence" value="ECO:0007669"/>
    <property type="project" value="TreeGrafter"/>
</dbReference>
<comment type="subcellular location">
    <subcellularLocation>
        <location evidence="1">Nucleus</location>
    </subcellularLocation>
</comment>
<protein>
    <recommendedName>
        <fullName evidence="8">BHLH domain-containing protein</fullName>
    </recommendedName>
</protein>
<feature type="compositionally biased region" description="Polar residues" evidence="7">
    <location>
        <begin position="266"/>
        <end position="275"/>
    </location>
</feature>
<comment type="subunit">
    <text evidence="2">Homodimer.</text>
</comment>
<accession>A0A9Q0QWY6</accession>
<evidence type="ECO:0000256" key="7">
    <source>
        <dbReference type="SAM" id="MobiDB-lite"/>
    </source>
</evidence>
<keyword evidence="10" id="KW-1185">Reference proteome</keyword>
<dbReference type="Gene3D" id="4.10.280.10">
    <property type="entry name" value="Helix-loop-helix DNA-binding domain"/>
    <property type="match status" value="1"/>
</dbReference>
<dbReference type="GO" id="GO:0005634">
    <property type="term" value="C:nucleus"/>
    <property type="evidence" value="ECO:0007669"/>
    <property type="project" value="UniProtKB-SubCell"/>
</dbReference>
<evidence type="ECO:0000256" key="5">
    <source>
        <dbReference type="ARBA" id="ARBA00023163"/>
    </source>
</evidence>
<organism evidence="9 10">
    <name type="scientific">Protea cynaroides</name>
    <dbReference type="NCBI Taxonomy" id="273540"/>
    <lineage>
        <taxon>Eukaryota</taxon>
        <taxon>Viridiplantae</taxon>
        <taxon>Streptophyta</taxon>
        <taxon>Embryophyta</taxon>
        <taxon>Tracheophyta</taxon>
        <taxon>Spermatophyta</taxon>
        <taxon>Magnoliopsida</taxon>
        <taxon>Proteales</taxon>
        <taxon>Proteaceae</taxon>
        <taxon>Protea</taxon>
    </lineage>
</organism>
<dbReference type="GO" id="GO:0000978">
    <property type="term" value="F:RNA polymerase II cis-regulatory region sequence-specific DNA binding"/>
    <property type="evidence" value="ECO:0007669"/>
    <property type="project" value="TreeGrafter"/>
</dbReference>
<dbReference type="GO" id="GO:0046983">
    <property type="term" value="F:protein dimerization activity"/>
    <property type="evidence" value="ECO:0007669"/>
    <property type="project" value="InterPro"/>
</dbReference>
<feature type="domain" description="BHLH" evidence="8">
    <location>
        <begin position="301"/>
        <end position="350"/>
    </location>
</feature>
<dbReference type="InterPro" id="IPR045843">
    <property type="entry name" value="IND-like"/>
</dbReference>
<dbReference type="OrthoDB" id="673975at2759"/>
<evidence type="ECO:0000256" key="4">
    <source>
        <dbReference type="ARBA" id="ARBA00023125"/>
    </source>
</evidence>
<evidence type="ECO:0000256" key="1">
    <source>
        <dbReference type="ARBA" id="ARBA00004123"/>
    </source>
</evidence>
<gene>
    <name evidence="9" type="ORF">NE237_000236</name>
</gene>
<dbReference type="PROSITE" id="PS50888">
    <property type="entry name" value="BHLH"/>
    <property type="match status" value="1"/>
</dbReference>
<keyword evidence="6" id="KW-0539">Nucleus</keyword>
<proteinExistence type="predicted"/>
<feature type="region of interest" description="Disordered" evidence="7">
    <location>
        <begin position="265"/>
        <end position="307"/>
    </location>
</feature>
<dbReference type="InterPro" id="IPR036638">
    <property type="entry name" value="HLH_DNA-bd_sf"/>
</dbReference>
<comment type="caution">
    <text evidence="9">The sequence shown here is derived from an EMBL/GenBank/DDBJ whole genome shotgun (WGS) entry which is preliminary data.</text>
</comment>
<dbReference type="CDD" id="cd11393">
    <property type="entry name" value="bHLH_AtbHLH_like"/>
    <property type="match status" value="1"/>
</dbReference>
<keyword evidence="4" id="KW-0238">DNA-binding</keyword>
<name>A0A9Q0QWY6_9MAGN</name>
<dbReference type="FunFam" id="4.10.280.10:FF:000032">
    <property type="entry name" value="Transcription factor bHLH123 family"/>
    <property type="match status" value="1"/>
</dbReference>
<evidence type="ECO:0000313" key="9">
    <source>
        <dbReference type="EMBL" id="KAJ4975130.1"/>
    </source>
</evidence>
<dbReference type="InterPro" id="IPR011598">
    <property type="entry name" value="bHLH_dom"/>
</dbReference>
<reference evidence="9" key="1">
    <citation type="journal article" date="2023" name="Plant J.">
        <title>The genome of the king protea, Protea cynaroides.</title>
        <authorList>
            <person name="Chang J."/>
            <person name="Duong T.A."/>
            <person name="Schoeman C."/>
            <person name="Ma X."/>
            <person name="Roodt D."/>
            <person name="Barker N."/>
            <person name="Li Z."/>
            <person name="Van de Peer Y."/>
            <person name="Mizrachi E."/>
        </authorList>
    </citation>
    <scope>NUCLEOTIDE SEQUENCE</scope>
    <source>
        <tissue evidence="9">Young leaves</tissue>
    </source>
</reference>
<dbReference type="AlphaFoldDB" id="A0A9Q0QWY6"/>
<evidence type="ECO:0000256" key="6">
    <source>
        <dbReference type="ARBA" id="ARBA00023242"/>
    </source>
</evidence>